<dbReference type="InterPro" id="IPR036013">
    <property type="entry name" value="Band_7/SPFH_dom_sf"/>
</dbReference>
<dbReference type="AlphaFoldDB" id="A0A9Q0FGY1"/>
<reference evidence="7" key="1">
    <citation type="submission" date="2022-02" db="EMBL/GenBank/DDBJ databases">
        <authorList>
            <person name="Henning P.M."/>
            <person name="McCubbin A.G."/>
            <person name="Shore J.S."/>
        </authorList>
    </citation>
    <scope>NUCLEOTIDE SEQUENCE</scope>
    <source>
        <strain evidence="7">F60SS</strain>
        <tissue evidence="7">Leaves</tissue>
    </source>
</reference>
<feature type="domain" description="Band 7" evidence="6">
    <location>
        <begin position="30"/>
        <end position="148"/>
    </location>
</feature>
<evidence type="ECO:0000256" key="1">
    <source>
        <dbReference type="ARBA" id="ARBA00007161"/>
    </source>
</evidence>
<proteinExistence type="inferred from homology"/>
<evidence type="ECO:0000256" key="3">
    <source>
        <dbReference type="ARBA" id="ARBA00023054"/>
    </source>
</evidence>
<comment type="caution">
    <text evidence="7">The sequence shown here is derived from an EMBL/GenBank/DDBJ whole genome shotgun (WGS) entry which is preliminary data.</text>
</comment>
<dbReference type="PANTHER" id="PTHR13806">
    <property type="entry name" value="FLOTILLIN-RELATED"/>
    <property type="match status" value="1"/>
</dbReference>
<organism evidence="7 8">
    <name type="scientific">Turnera subulata</name>
    <dbReference type="NCBI Taxonomy" id="218843"/>
    <lineage>
        <taxon>Eukaryota</taxon>
        <taxon>Viridiplantae</taxon>
        <taxon>Streptophyta</taxon>
        <taxon>Embryophyta</taxon>
        <taxon>Tracheophyta</taxon>
        <taxon>Spermatophyta</taxon>
        <taxon>Magnoliopsida</taxon>
        <taxon>eudicotyledons</taxon>
        <taxon>Gunneridae</taxon>
        <taxon>Pentapetalae</taxon>
        <taxon>rosids</taxon>
        <taxon>fabids</taxon>
        <taxon>Malpighiales</taxon>
        <taxon>Passifloraceae</taxon>
        <taxon>Turnera</taxon>
    </lineage>
</organism>
<evidence type="ECO:0000256" key="2">
    <source>
        <dbReference type="ARBA" id="ARBA00022475"/>
    </source>
</evidence>
<dbReference type="GO" id="GO:0005901">
    <property type="term" value="C:caveola"/>
    <property type="evidence" value="ECO:0007669"/>
    <property type="project" value="UniProtKB-SubCell"/>
</dbReference>
<dbReference type="Gene3D" id="3.30.479.30">
    <property type="entry name" value="Band 7 domain"/>
    <property type="match status" value="1"/>
</dbReference>
<accession>A0A9Q0FGY1</accession>
<evidence type="ECO:0000256" key="5">
    <source>
        <dbReference type="RuleBase" id="RU366054"/>
    </source>
</evidence>
<comment type="similarity">
    <text evidence="1 5">Belongs to the band 7/mec-2 family. Flotillin subfamily.</text>
</comment>
<protein>
    <recommendedName>
        <fullName evidence="5">Flotillin-like</fullName>
    </recommendedName>
</protein>
<dbReference type="Proteomes" id="UP001141552">
    <property type="component" value="Unassembled WGS sequence"/>
</dbReference>
<evidence type="ECO:0000313" key="8">
    <source>
        <dbReference type="Proteomes" id="UP001141552"/>
    </source>
</evidence>
<dbReference type="InterPro" id="IPR001107">
    <property type="entry name" value="Band_7"/>
</dbReference>
<keyword evidence="3" id="KW-0175">Coiled coil</keyword>
<keyword evidence="8" id="KW-1185">Reference proteome</keyword>
<dbReference type="PANTHER" id="PTHR13806:SF31">
    <property type="entry name" value="FLOTILLIN-LIKE PROTEIN 1-RELATED"/>
    <property type="match status" value="1"/>
</dbReference>
<comment type="subcellular location">
    <subcellularLocation>
        <location evidence="5">Cell membrane</location>
        <topology evidence="5">Lipid-anchor</topology>
    </subcellularLocation>
    <subcellularLocation>
        <location evidence="5">Membrane</location>
        <location evidence="5">Caveola</location>
    </subcellularLocation>
</comment>
<dbReference type="EMBL" id="JAKUCV010005416">
    <property type="protein sequence ID" value="KAJ4831278.1"/>
    <property type="molecule type" value="Genomic_DNA"/>
</dbReference>
<dbReference type="Pfam" id="PF01145">
    <property type="entry name" value="Band_7"/>
    <property type="match status" value="1"/>
</dbReference>
<keyword evidence="4 5" id="KW-0472">Membrane</keyword>
<sequence>MGFGWKVARESEYLAFYDKKIITFAKKALVCPLLHKCIRLDVSPVYYSSNVKAWSRDNCRFTLPVVSTVGPWVDDTECFGRYASRRKSLSEEAIRDMVRMKIAYQIQGLASCRTMLELYLNGGTFKEKVLDNVQFELKSFGLKVYYLDLDLKLFVDPPHRPSLTHHLNGMKKTTLAPEKKVSRLEMADEFQTKQDAIYDRLNDKFEVLSEEEEDLYVLAEESLPLVED</sequence>
<keyword evidence="2 5" id="KW-1003">Cell membrane</keyword>
<name>A0A9Q0FGY1_9ROSI</name>
<dbReference type="InterPro" id="IPR027705">
    <property type="entry name" value="Flotillin_fam"/>
</dbReference>
<evidence type="ECO:0000313" key="7">
    <source>
        <dbReference type="EMBL" id="KAJ4831278.1"/>
    </source>
</evidence>
<evidence type="ECO:0000259" key="6">
    <source>
        <dbReference type="Pfam" id="PF01145"/>
    </source>
</evidence>
<evidence type="ECO:0000256" key="4">
    <source>
        <dbReference type="ARBA" id="ARBA00023136"/>
    </source>
</evidence>
<reference evidence="7" key="2">
    <citation type="journal article" date="2023" name="Plants (Basel)">
        <title>Annotation of the Turnera subulata (Passifloraceae) Draft Genome Reveals the S-Locus Evolved after the Divergence of Turneroideae from Passifloroideae in a Stepwise Manner.</title>
        <authorList>
            <person name="Henning P.M."/>
            <person name="Roalson E.H."/>
            <person name="Mir W."/>
            <person name="McCubbin A.G."/>
            <person name="Shore J.S."/>
        </authorList>
    </citation>
    <scope>NUCLEOTIDE SEQUENCE</scope>
    <source>
        <strain evidence="7">F60SS</strain>
    </source>
</reference>
<gene>
    <name evidence="7" type="ORF">Tsubulata_043551</name>
</gene>
<dbReference type="SUPFAM" id="SSF117892">
    <property type="entry name" value="Band 7/SPFH domain"/>
    <property type="match status" value="1"/>
</dbReference>